<sequence length="151" mass="17383">MKHVINGLGIVLLLLSFSLKAGNVSEHFVNKAIIGTHDFTLQWLDNSRVGNRGKIEFSRLGDGIVAKGYQEERVDNELNFMKFSGNVVVISQRELRITGDLVTRIHHINGGEVLYRTGTFVFKAHGKRQYWRLQNHRKHEVIDYVDIHFIK</sequence>
<protein>
    <submittedName>
        <fullName evidence="1">Uncharacterized protein</fullName>
    </submittedName>
</protein>
<dbReference type="STRING" id="1219080.VEZ01S_05_00320"/>
<dbReference type="EMBL" id="BATM01000005">
    <property type="protein sequence ID" value="GAD78644.1"/>
    <property type="molecule type" value="Genomic_DNA"/>
</dbReference>
<comment type="caution">
    <text evidence="1">The sequence shown here is derived from an EMBL/GenBank/DDBJ whole genome shotgun (WGS) entry which is preliminary data.</text>
</comment>
<dbReference type="AlphaFoldDB" id="U3CBE3"/>
<keyword evidence="2" id="KW-1185">Reference proteome</keyword>
<name>U3CBE3_9VIBR</name>
<proteinExistence type="predicted"/>
<evidence type="ECO:0000313" key="2">
    <source>
        <dbReference type="Proteomes" id="UP000016562"/>
    </source>
</evidence>
<accession>U3CBE3</accession>
<dbReference type="Proteomes" id="UP000016562">
    <property type="component" value="Unassembled WGS sequence"/>
</dbReference>
<dbReference type="eggNOG" id="ENOG5032YNW">
    <property type="taxonomic scope" value="Bacteria"/>
</dbReference>
<gene>
    <name evidence="1" type="ORF">VEZ01S_05_00320</name>
</gene>
<organism evidence="1 2">
    <name type="scientific">Vibrio ezurae NBRC 102218</name>
    <dbReference type="NCBI Taxonomy" id="1219080"/>
    <lineage>
        <taxon>Bacteria</taxon>
        <taxon>Pseudomonadati</taxon>
        <taxon>Pseudomonadota</taxon>
        <taxon>Gammaproteobacteria</taxon>
        <taxon>Vibrionales</taxon>
        <taxon>Vibrionaceae</taxon>
        <taxon>Vibrio</taxon>
    </lineage>
</organism>
<reference evidence="1 2" key="1">
    <citation type="submission" date="2013-09" db="EMBL/GenBank/DDBJ databases">
        <title>Whole genome shotgun sequence of Vibrio ezurae NBRC 102218.</title>
        <authorList>
            <person name="Yoshida I."/>
            <person name="Hosoyama A."/>
            <person name="Numata M."/>
            <person name="Hashimoto M."/>
            <person name="Hosoyama Y."/>
            <person name="Tsuchikane K."/>
            <person name="Noguchi M."/>
            <person name="Hirakata S."/>
            <person name="Ichikawa N."/>
            <person name="Ohji S."/>
            <person name="Yamazoe A."/>
            <person name="Fujita N."/>
        </authorList>
    </citation>
    <scope>NUCLEOTIDE SEQUENCE [LARGE SCALE GENOMIC DNA]</scope>
    <source>
        <strain evidence="1 2">NBRC 102218</strain>
    </source>
</reference>
<evidence type="ECO:0000313" key="1">
    <source>
        <dbReference type="EMBL" id="GAD78644.1"/>
    </source>
</evidence>
<dbReference type="RefSeq" id="WP_021712367.1">
    <property type="nucleotide sequence ID" value="NZ_BATM01000005.1"/>
</dbReference>
<dbReference type="OrthoDB" id="5684986at2"/>